<sequence>MPDTTCAEARAAALCEAGWELCSPQWLAAHPGECGTAPRVPGDGDTSHWHPTVTRAEVLTESADAVNELYAPGEGAKLQQLRSVLKLRRMAAGQVQAAPDFFQPGHTYRLGHRHTFRCTSSDLNPGTGERHAIGWAYDTQTSRWRVTDLTSANWRGDWTEVTEDGGR</sequence>
<keyword evidence="2" id="KW-1185">Reference proteome</keyword>
<gene>
    <name evidence="1" type="ORF">ITX44_36915</name>
</gene>
<dbReference type="Proteomes" id="UP000749040">
    <property type="component" value="Unassembled WGS sequence"/>
</dbReference>
<dbReference type="EMBL" id="JADKYB010000030">
    <property type="protein sequence ID" value="MBM9510046.1"/>
    <property type="molecule type" value="Genomic_DNA"/>
</dbReference>
<proteinExistence type="predicted"/>
<evidence type="ECO:0000313" key="2">
    <source>
        <dbReference type="Proteomes" id="UP000749040"/>
    </source>
</evidence>
<dbReference type="RefSeq" id="WP_205363691.1">
    <property type="nucleotide sequence ID" value="NZ_JADKYB010000030.1"/>
</dbReference>
<organism evidence="1 2">
    <name type="scientific">Actinacidiphila acididurans</name>
    <dbReference type="NCBI Taxonomy" id="2784346"/>
    <lineage>
        <taxon>Bacteria</taxon>
        <taxon>Bacillati</taxon>
        <taxon>Actinomycetota</taxon>
        <taxon>Actinomycetes</taxon>
        <taxon>Kitasatosporales</taxon>
        <taxon>Streptomycetaceae</taxon>
        <taxon>Actinacidiphila</taxon>
    </lineage>
</organism>
<protein>
    <submittedName>
        <fullName evidence="1">Uncharacterized protein</fullName>
    </submittedName>
</protein>
<reference evidence="1 2" key="1">
    <citation type="submission" date="2021-01" db="EMBL/GenBank/DDBJ databases">
        <title>Streptomyces acididurans sp. nov., isolated from a peat swamp forest soil.</title>
        <authorList>
            <person name="Chantavorakit T."/>
            <person name="Duangmal K."/>
        </authorList>
    </citation>
    <scope>NUCLEOTIDE SEQUENCE [LARGE SCALE GENOMIC DNA]</scope>
    <source>
        <strain evidence="1 2">KK5PA1</strain>
    </source>
</reference>
<accession>A0ABS2U4G5</accession>
<evidence type="ECO:0000313" key="1">
    <source>
        <dbReference type="EMBL" id="MBM9510046.1"/>
    </source>
</evidence>
<comment type="caution">
    <text evidence="1">The sequence shown here is derived from an EMBL/GenBank/DDBJ whole genome shotgun (WGS) entry which is preliminary data.</text>
</comment>
<name>A0ABS2U4G5_9ACTN</name>